<feature type="transmembrane region" description="Helical" evidence="1">
    <location>
        <begin position="6"/>
        <end position="25"/>
    </location>
</feature>
<evidence type="ECO:0000256" key="1">
    <source>
        <dbReference type="SAM" id="Phobius"/>
    </source>
</evidence>
<accession>A0A1H7W041</accession>
<evidence type="ECO:0000313" key="2">
    <source>
        <dbReference type="EMBL" id="SEM14408.1"/>
    </source>
</evidence>
<sequence length="748" mass="85946">MQDFIFIGALLLALYSLYIAIKYLVKDIKSKRKLKHPENAIRSLSLQEKKHLSPHLKILNLSLISDEIYQLDNAIITIDGFRHRGTEVAKMRANGIDISIPEPLELFLQDNTNTIEYVVAKFGVTLVAVALCVNGEDLLSYSIKRWEPQSDEQILAIRDETVTEYKVRQSQEVYVWGALAFLATLIALLCASNAEDLVWFNYIMLFSGVMLILMLFAIFKRKLKVSGLKSVQKIKGTLQIVRARALNNINAVKEVAFLGLNHPFMIKDKKLSEVAQDITDDVVVTADLITREKGHFYDLIAFSDDVSIDTLYKNKTPRPHKRLIIFTLIAMTGSIGFFNSDVTFSENLGYARAYLLNNKITKPLVSSLLNSDTKTYHSVDELLAQPPKFGDQLELLNIDNLDVVLKERNGSYNIVEHAIHLHPNKKYIQPVIPEIITEYLNTYRKNKEEQKLNAINFLYQAKRAFSLAFYYERNPITYQNESDNKRVKEEILTYFEKIYGETDSINNRIENKEIRDFFSKDKNIYLIQNPQKFIELLDQACIDNLPVSCKKLYKELANIFSNPPNNYLAGLYEKYQGKEIPVTEFKNVFLKPALYQNNVLFIMPRTIDQFEKTIRDWARRNKNILELDGQFDLTKTRGGIILTDSKQRFASNFRSFDGKFNFFSNMAYTQNTPQNFIGTVTNIAKDKDTLVINFIADKKYPLLQYQAIAIVLGGILSILVFLITLIGYLLPSFYPRSKAKQTSGHLVE</sequence>
<keyword evidence="1" id="KW-0812">Transmembrane</keyword>
<feature type="transmembrane region" description="Helical" evidence="1">
    <location>
        <begin position="323"/>
        <end position="340"/>
    </location>
</feature>
<dbReference type="AlphaFoldDB" id="A0A1H7W041"/>
<name>A0A1H7W041_9PAST</name>
<evidence type="ECO:0000313" key="3">
    <source>
        <dbReference type="Proteomes" id="UP000198883"/>
    </source>
</evidence>
<proteinExistence type="predicted"/>
<keyword evidence="1" id="KW-0472">Membrane</keyword>
<evidence type="ECO:0008006" key="4">
    <source>
        <dbReference type="Google" id="ProtNLM"/>
    </source>
</evidence>
<feature type="transmembrane region" description="Helical" evidence="1">
    <location>
        <begin position="173"/>
        <end position="194"/>
    </location>
</feature>
<protein>
    <recommendedName>
        <fullName evidence="4">Intracellular growth attenuator protein IgaA</fullName>
    </recommendedName>
</protein>
<feature type="transmembrane region" description="Helical" evidence="1">
    <location>
        <begin position="707"/>
        <end position="730"/>
    </location>
</feature>
<feature type="transmembrane region" description="Helical" evidence="1">
    <location>
        <begin position="200"/>
        <end position="219"/>
    </location>
</feature>
<dbReference type="EMBL" id="FOBN01000006">
    <property type="protein sequence ID" value="SEM14408.1"/>
    <property type="molecule type" value="Genomic_DNA"/>
</dbReference>
<gene>
    <name evidence="2" type="ORF">SAMN05444853_10649</name>
</gene>
<dbReference type="RefSeq" id="WP_090921111.1">
    <property type="nucleotide sequence ID" value="NZ_CP016180.1"/>
</dbReference>
<keyword evidence="1" id="KW-1133">Transmembrane helix</keyword>
<dbReference type="GeneID" id="83543607"/>
<reference evidence="3" key="1">
    <citation type="submission" date="2016-10" db="EMBL/GenBank/DDBJ databases">
        <authorList>
            <person name="Varghese N."/>
            <person name="Submissions S."/>
        </authorList>
    </citation>
    <scope>NUCLEOTIDE SEQUENCE [LARGE SCALE GENOMIC DNA]</scope>
    <source>
        <strain evidence="3">DSM 24204</strain>
    </source>
</reference>
<dbReference type="Proteomes" id="UP000198883">
    <property type="component" value="Unassembled WGS sequence"/>
</dbReference>
<organism evidence="2 3">
    <name type="scientific">Phocoenobacter skyensis</name>
    <dbReference type="NCBI Taxonomy" id="97481"/>
    <lineage>
        <taxon>Bacteria</taxon>
        <taxon>Pseudomonadati</taxon>
        <taxon>Pseudomonadota</taxon>
        <taxon>Gammaproteobacteria</taxon>
        <taxon>Pasteurellales</taxon>
        <taxon>Pasteurellaceae</taxon>
        <taxon>Phocoenobacter</taxon>
    </lineage>
</organism>